<dbReference type="PANTHER" id="PTHR34847:SF1">
    <property type="entry name" value="NODULATION PROTEIN U"/>
    <property type="match status" value="1"/>
</dbReference>
<feature type="domain" description="Carbamoyltransferase C-terminal" evidence="1">
    <location>
        <begin position="1"/>
        <end position="167"/>
    </location>
</feature>
<dbReference type="EMBL" id="LAZR01021847">
    <property type="protein sequence ID" value="KKL83916.1"/>
    <property type="molecule type" value="Genomic_DNA"/>
</dbReference>
<dbReference type="InterPro" id="IPR031730">
    <property type="entry name" value="Carbam_trans_C"/>
</dbReference>
<sequence>NRSILGDARSEKMQSLLNRKIKFRESFRPFAPSVLREHVHEWFAMRPGEDSPYMLLVAGVQPDKRLEADERQGDLGGIDRLLKTVRSTIPAVTHVDYSARVQTVDPRRHGRYYRLIKRFAEKTGCPVIINTSFNVRGEPIVCSPEHAYQCFMATNMDVLALEDFVLFKVEQPRAEPHEVDDYLARFNPD</sequence>
<proteinExistence type="predicted"/>
<gene>
    <name evidence="2" type="ORF">LCGC14_1969980</name>
</gene>
<feature type="non-terminal residue" evidence="2">
    <location>
        <position position="1"/>
    </location>
</feature>
<evidence type="ECO:0000313" key="2">
    <source>
        <dbReference type="EMBL" id="KKL83916.1"/>
    </source>
</evidence>
<dbReference type="PANTHER" id="PTHR34847">
    <property type="entry name" value="NODULATION PROTEIN U"/>
    <property type="match status" value="1"/>
</dbReference>
<accession>A0A0F9G0B0</accession>
<dbReference type="InterPro" id="IPR051338">
    <property type="entry name" value="NodU/CmcH_Carbamoyltrnsfr"/>
</dbReference>
<evidence type="ECO:0000259" key="1">
    <source>
        <dbReference type="Pfam" id="PF16861"/>
    </source>
</evidence>
<reference evidence="2" key="1">
    <citation type="journal article" date="2015" name="Nature">
        <title>Complex archaea that bridge the gap between prokaryotes and eukaryotes.</title>
        <authorList>
            <person name="Spang A."/>
            <person name="Saw J.H."/>
            <person name="Jorgensen S.L."/>
            <person name="Zaremba-Niedzwiedzka K."/>
            <person name="Martijn J."/>
            <person name="Lind A.E."/>
            <person name="van Eijk R."/>
            <person name="Schleper C."/>
            <person name="Guy L."/>
            <person name="Ettema T.J."/>
        </authorList>
    </citation>
    <scope>NUCLEOTIDE SEQUENCE</scope>
</reference>
<protein>
    <recommendedName>
        <fullName evidence="1">Carbamoyltransferase C-terminal domain-containing protein</fullName>
    </recommendedName>
</protein>
<organism evidence="2">
    <name type="scientific">marine sediment metagenome</name>
    <dbReference type="NCBI Taxonomy" id="412755"/>
    <lineage>
        <taxon>unclassified sequences</taxon>
        <taxon>metagenomes</taxon>
        <taxon>ecological metagenomes</taxon>
    </lineage>
</organism>
<comment type="caution">
    <text evidence="2">The sequence shown here is derived from an EMBL/GenBank/DDBJ whole genome shotgun (WGS) entry which is preliminary data.</text>
</comment>
<dbReference type="Pfam" id="PF16861">
    <property type="entry name" value="Carbam_trans_C"/>
    <property type="match status" value="1"/>
</dbReference>
<dbReference type="AlphaFoldDB" id="A0A0F9G0B0"/>
<dbReference type="Gene3D" id="3.90.870.20">
    <property type="entry name" value="Carbamoyltransferase, C-terminal domain"/>
    <property type="match status" value="1"/>
</dbReference>
<dbReference type="InterPro" id="IPR038152">
    <property type="entry name" value="Carbam_trans_C_sf"/>
</dbReference>
<name>A0A0F9G0B0_9ZZZZ</name>